<proteinExistence type="predicted"/>
<comment type="caution">
    <text evidence="2">The sequence shown here is derived from an EMBL/GenBank/DDBJ whole genome shotgun (WGS) entry which is preliminary data.</text>
</comment>
<feature type="region of interest" description="Disordered" evidence="1">
    <location>
        <begin position="31"/>
        <end position="52"/>
    </location>
</feature>
<sequence>MSMNTITEEDSDSFDSNTDAIIYGVYDDSGSGESLISDPNIPSSSSSSEDDDLLQQQQMISTAAAVDGADTDDLTVPTSASFSWYTNNEEEIEHKAIMIFNVDFRALSSEVNNEIEELNLNFCGKRVREEENEDNEVFLMNKEIRRKQMLYPLPLTTSNWSSIWDGDVNGIFDVPPLSPLPSFD</sequence>
<dbReference type="Proteomes" id="UP000826656">
    <property type="component" value="Unassembled WGS sequence"/>
</dbReference>
<reference evidence="2 3" key="1">
    <citation type="journal article" date="2021" name="bioRxiv">
        <title>Chromosome-scale and haplotype-resolved genome assembly of a tetraploid potato cultivar.</title>
        <authorList>
            <person name="Sun H."/>
            <person name="Jiao W.-B."/>
            <person name="Krause K."/>
            <person name="Campoy J.A."/>
            <person name="Goel M."/>
            <person name="Folz-Donahue K."/>
            <person name="Kukat C."/>
            <person name="Huettel B."/>
            <person name="Schneeberger K."/>
        </authorList>
    </citation>
    <scope>NUCLEOTIDE SEQUENCE [LARGE SCALE GENOMIC DNA]</scope>
    <source>
        <strain evidence="2">SolTubOtavaFocal</strain>
        <tissue evidence="2">Leaves</tissue>
    </source>
</reference>
<evidence type="ECO:0000256" key="1">
    <source>
        <dbReference type="SAM" id="MobiDB-lite"/>
    </source>
</evidence>
<evidence type="ECO:0000313" key="3">
    <source>
        <dbReference type="Proteomes" id="UP000826656"/>
    </source>
</evidence>
<name>A0ABQ7UTQ3_SOLTU</name>
<protein>
    <submittedName>
        <fullName evidence="2">Uncharacterized protein</fullName>
    </submittedName>
</protein>
<keyword evidence="3" id="KW-1185">Reference proteome</keyword>
<evidence type="ECO:0000313" key="2">
    <source>
        <dbReference type="EMBL" id="KAH0755219.1"/>
    </source>
</evidence>
<feature type="compositionally biased region" description="Low complexity" evidence="1">
    <location>
        <begin position="34"/>
        <end position="47"/>
    </location>
</feature>
<accession>A0ABQ7UTQ3</accession>
<organism evidence="2 3">
    <name type="scientific">Solanum tuberosum</name>
    <name type="common">Potato</name>
    <dbReference type="NCBI Taxonomy" id="4113"/>
    <lineage>
        <taxon>Eukaryota</taxon>
        <taxon>Viridiplantae</taxon>
        <taxon>Streptophyta</taxon>
        <taxon>Embryophyta</taxon>
        <taxon>Tracheophyta</taxon>
        <taxon>Spermatophyta</taxon>
        <taxon>Magnoliopsida</taxon>
        <taxon>eudicotyledons</taxon>
        <taxon>Gunneridae</taxon>
        <taxon>Pentapetalae</taxon>
        <taxon>asterids</taxon>
        <taxon>lamiids</taxon>
        <taxon>Solanales</taxon>
        <taxon>Solanaceae</taxon>
        <taxon>Solanoideae</taxon>
        <taxon>Solaneae</taxon>
        <taxon>Solanum</taxon>
    </lineage>
</organism>
<dbReference type="EMBL" id="JAIVGD010000018">
    <property type="protein sequence ID" value="KAH0755219.1"/>
    <property type="molecule type" value="Genomic_DNA"/>
</dbReference>
<gene>
    <name evidence="2" type="ORF">KY290_025489</name>
</gene>